<dbReference type="Proteomes" id="UP000507470">
    <property type="component" value="Unassembled WGS sequence"/>
</dbReference>
<protein>
    <submittedName>
        <fullName evidence="2">Uncharacterized protein</fullName>
    </submittedName>
</protein>
<evidence type="ECO:0000313" key="3">
    <source>
        <dbReference type="Proteomes" id="UP000507470"/>
    </source>
</evidence>
<gene>
    <name evidence="2" type="ORF">MCOR_32096</name>
</gene>
<reference evidence="2 3" key="1">
    <citation type="submission" date="2020-06" db="EMBL/GenBank/DDBJ databases">
        <authorList>
            <person name="Li R."/>
            <person name="Bekaert M."/>
        </authorList>
    </citation>
    <scope>NUCLEOTIDE SEQUENCE [LARGE SCALE GENOMIC DNA]</scope>
    <source>
        <strain evidence="3">wild</strain>
    </source>
</reference>
<evidence type="ECO:0000313" key="2">
    <source>
        <dbReference type="EMBL" id="CAC5397676.1"/>
    </source>
</evidence>
<keyword evidence="3" id="KW-1185">Reference proteome</keyword>
<dbReference type="AlphaFoldDB" id="A0A6J8CQE0"/>
<name>A0A6J8CQE0_MYTCO</name>
<accession>A0A6J8CQE0</accession>
<organism evidence="2 3">
    <name type="scientific">Mytilus coruscus</name>
    <name type="common">Sea mussel</name>
    <dbReference type="NCBI Taxonomy" id="42192"/>
    <lineage>
        <taxon>Eukaryota</taxon>
        <taxon>Metazoa</taxon>
        <taxon>Spiralia</taxon>
        <taxon>Lophotrochozoa</taxon>
        <taxon>Mollusca</taxon>
        <taxon>Bivalvia</taxon>
        <taxon>Autobranchia</taxon>
        <taxon>Pteriomorphia</taxon>
        <taxon>Mytilida</taxon>
        <taxon>Mytiloidea</taxon>
        <taxon>Mytilidae</taxon>
        <taxon>Mytilinae</taxon>
        <taxon>Mytilus</taxon>
    </lineage>
</organism>
<proteinExistence type="predicted"/>
<evidence type="ECO:0000256" key="1">
    <source>
        <dbReference type="SAM" id="MobiDB-lite"/>
    </source>
</evidence>
<feature type="compositionally biased region" description="Polar residues" evidence="1">
    <location>
        <begin position="27"/>
        <end position="44"/>
    </location>
</feature>
<dbReference type="OrthoDB" id="10474905at2759"/>
<feature type="region of interest" description="Disordered" evidence="1">
    <location>
        <begin position="20"/>
        <end position="48"/>
    </location>
</feature>
<dbReference type="EMBL" id="CACVKT020005753">
    <property type="protein sequence ID" value="CAC5397676.1"/>
    <property type="molecule type" value="Genomic_DNA"/>
</dbReference>
<sequence length="176" mass="19871">MTTATASAQQHPEAVPIMNHTAHNYDPLNQQPAGQRSQQPGDLSSDQHRGAPQIIQSLNSIGLPNHSSKGILQKCRTLEHSFHPIMHDQTRHVISASTSEKPVHHIKCATVLNNKMSNRRTEVFDKRNMGHFSIPPKDDNITVEEKNHLFQEMSLTEQPPDQLLQEETILIERISE</sequence>